<evidence type="ECO:0000256" key="2">
    <source>
        <dbReference type="ARBA" id="ARBA00023008"/>
    </source>
</evidence>
<dbReference type="InterPro" id="IPR036249">
    <property type="entry name" value="Thioredoxin-like_sf"/>
</dbReference>
<dbReference type="CDD" id="cd02968">
    <property type="entry name" value="SCO"/>
    <property type="match status" value="1"/>
</dbReference>
<dbReference type="RefSeq" id="WP_136853545.1">
    <property type="nucleotide sequence ID" value="NZ_SWCI01000007.1"/>
</dbReference>
<feature type="binding site" evidence="3">
    <location>
        <position position="88"/>
    </location>
    <ligand>
        <name>Cu cation</name>
        <dbReference type="ChEBI" id="CHEBI:23378"/>
    </ligand>
</feature>
<organism evidence="6 7">
    <name type="scientific">Ferrimonas sediminicola</name>
    <dbReference type="NCBI Taxonomy" id="2569538"/>
    <lineage>
        <taxon>Bacteria</taxon>
        <taxon>Pseudomonadati</taxon>
        <taxon>Pseudomonadota</taxon>
        <taxon>Gammaproteobacteria</taxon>
        <taxon>Alteromonadales</taxon>
        <taxon>Ferrimonadaceae</taxon>
        <taxon>Ferrimonas</taxon>
    </lineage>
</organism>
<feature type="disulfide bond" description="Redox-active" evidence="4">
    <location>
        <begin position="88"/>
        <end position="94"/>
    </location>
</feature>
<accession>A0A4U1BCK7</accession>
<protein>
    <submittedName>
        <fullName evidence="6">SCO family protein</fullName>
    </submittedName>
</protein>
<dbReference type="InterPro" id="IPR003782">
    <property type="entry name" value="SCO1/SenC"/>
</dbReference>
<dbReference type="PROSITE" id="PS51352">
    <property type="entry name" value="THIOREDOXIN_2"/>
    <property type="match status" value="1"/>
</dbReference>
<evidence type="ECO:0000313" key="6">
    <source>
        <dbReference type="EMBL" id="TKB48434.1"/>
    </source>
</evidence>
<evidence type="ECO:0000256" key="1">
    <source>
        <dbReference type="ARBA" id="ARBA00010996"/>
    </source>
</evidence>
<dbReference type="Gene3D" id="3.40.30.10">
    <property type="entry name" value="Glutaredoxin"/>
    <property type="match status" value="1"/>
</dbReference>
<dbReference type="EMBL" id="SWCI01000007">
    <property type="protein sequence ID" value="TKB48434.1"/>
    <property type="molecule type" value="Genomic_DNA"/>
</dbReference>
<comment type="caution">
    <text evidence="6">The sequence shown here is derived from an EMBL/GenBank/DDBJ whole genome shotgun (WGS) entry which is preliminary data.</text>
</comment>
<dbReference type="GO" id="GO:0046872">
    <property type="term" value="F:metal ion binding"/>
    <property type="evidence" value="ECO:0007669"/>
    <property type="project" value="UniProtKB-KW"/>
</dbReference>
<keyword evidence="4" id="KW-1015">Disulfide bond</keyword>
<comment type="similarity">
    <text evidence="1">Belongs to the SCO1/2 family.</text>
</comment>
<feature type="binding site" evidence="3">
    <location>
        <position position="187"/>
    </location>
    <ligand>
        <name>Cu cation</name>
        <dbReference type="ChEBI" id="CHEBI:23378"/>
    </ligand>
</feature>
<evidence type="ECO:0000256" key="4">
    <source>
        <dbReference type="PIRSR" id="PIRSR603782-2"/>
    </source>
</evidence>
<feature type="domain" description="Thioredoxin" evidence="5">
    <location>
        <begin position="50"/>
        <end position="223"/>
    </location>
</feature>
<dbReference type="AlphaFoldDB" id="A0A4U1BCK7"/>
<feature type="binding site" evidence="3">
    <location>
        <position position="94"/>
    </location>
    <ligand>
        <name>Cu cation</name>
        <dbReference type="ChEBI" id="CHEBI:23378"/>
    </ligand>
</feature>
<name>A0A4U1BCK7_9GAMM</name>
<dbReference type="Proteomes" id="UP000305674">
    <property type="component" value="Unassembled WGS sequence"/>
</dbReference>
<evidence type="ECO:0000313" key="7">
    <source>
        <dbReference type="Proteomes" id="UP000305674"/>
    </source>
</evidence>
<dbReference type="OrthoDB" id="9805202at2"/>
<keyword evidence="3" id="KW-0479">Metal-binding</keyword>
<sequence>MKHWLWVLLLVLPCTWGSDPHRVHRQAQPTAPGYFALAFPAPEPGSYRLPPLGEAADGQVLLDTGGRTNLHTLFDDKVVVLSFIYTRCPDPNGCPLASHVLARLERAILQTPGLSSRVQLLSLSFDPINDLPHNMAAYGKRYRSPLGHWQFLTTEDEAALSPILAAYNQWVMRERDSRGRATGALSHLLRVYLIDTRGRIRNIYSTGFLHRDLLLTDIHTLLLEQSQQPDNLQK</sequence>
<evidence type="ECO:0000256" key="3">
    <source>
        <dbReference type="PIRSR" id="PIRSR603782-1"/>
    </source>
</evidence>
<evidence type="ECO:0000259" key="5">
    <source>
        <dbReference type="PROSITE" id="PS51352"/>
    </source>
</evidence>
<dbReference type="InterPro" id="IPR013766">
    <property type="entry name" value="Thioredoxin_domain"/>
</dbReference>
<gene>
    <name evidence="6" type="ORF">FCL40_12040</name>
</gene>
<dbReference type="SUPFAM" id="SSF52833">
    <property type="entry name" value="Thioredoxin-like"/>
    <property type="match status" value="1"/>
</dbReference>
<keyword evidence="7" id="KW-1185">Reference proteome</keyword>
<reference evidence="6 7" key="1">
    <citation type="submission" date="2019-04" db="EMBL/GenBank/DDBJ databases">
        <authorList>
            <person name="Hwang J.C."/>
        </authorList>
    </citation>
    <scope>NUCLEOTIDE SEQUENCE [LARGE SCALE GENOMIC DNA]</scope>
    <source>
        <strain evidence="6 7">IMCC35001</strain>
    </source>
</reference>
<dbReference type="Pfam" id="PF02630">
    <property type="entry name" value="SCO1-SenC"/>
    <property type="match status" value="1"/>
</dbReference>
<proteinExistence type="inferred from homology"/>
<keyword evidence="2 3" id="KW-0186">Copper</keyword>